<dbReference type="RefSeq" id="WP_034646895.1">
    <property type="nucleotide sequence ID" value="NZ_ARZX01000027.1"/>
</dbReference>
<protein>
    <recommendedName>
        <fullName evidence="3">SMI1/KNR4 family protein</fullName>
    </recommendedName>
</protein>
<keyword evidence="2" id="KW-1185">Reference proteome</keyword>
<evidence type="ECO:0000313" key="1">
    <source>
        <dbReference type="EMBL" id="EWH11466.1"/>
    </source>
</evidence>
<sequence>MFTIPDFNTITEEFERRNNIIKKHDKIPIKDPLYLEFICTYKSIELNADIELFEYDLCLRENKYIKENYNALSDKVWIIGRSGQGDEWFIDIKNNQILFYDHNKGEYERSLFANLEIDFVRFIQMGTVIKQMEKYIEEGEEVTEEYIKIMNTISPNLFNKYPYKY</sequence>
<gene>
    <name evidence="1" type="ORF">KLA_15755</name>
</gene>
<accession>A0ABN0RK49</accession>
<reference evidence="1 2" key="1">
    <citation type="journal article" date="2014" name="Genome Announc.">
        <title>Draft Genome Sequence of the Carrageenan-Degrading Bacterium Cellulophaga sp. Strain KL-A, Isolated from Decaying Marine Algae.</title>
        <authorList>
            <person name="Shan D."/>
            <person name="Ying J."/>
            <person name="Li X."/>
            <person name="Gao Z."/>
            <person name="Wei G."/>
            <person name="Shao Z."/>
        </authorList>
    </citation>
    <scope>NUCLEOTIDE SEQUENCE [LARGE SCALE GENOMIC DNA]</scope>
    <source>
        <strain evidence="1 2">KL-A</strain>
    </source>
</reference>
<comment type="caution">
    <text evidence="1">The sequence shown here is derived from an EMBL/GenBank/DDBJ whole genome shotgun (WGS) entry which is preliminary data.</text>
</comment>
<name>A0ABN0RK49_9FLAO</name>
<evidence type="ECO:0000313" key="2">
    <source>
        <dbReference type="Proteomes" id="UP000019275"/>
    </source>
</evidence>
<dbReference type="Proteomes" id="UP000019275">
    <property type="component" value="Unassembled WGS sequence"/>
</dbReference>
<proteinExistence type="predicted"/>
<evidence type="ECO:0008006" key="3">
    <source>
        <dbReference type="Google" id="ProtNLM"/>
    </source>
</evidence>
<dbReference type="EMBL" id="ARZX01000027">
    <property type="protein sequence ID" value="EWH11466.1"/>
    <property type="molecule type" value="Genomic_DNA"/>
</dbReference>
<organism evidence="1 2">
    <name type="scientific">Cellulophaga geojensis KL-A</name>
    <dbReference type="NCBI Taxonomy" id="1328323"/>
    <lineage>
        <taxon>Bacteria</taxon>
        <taxon>Pseudomonadati</taxon>
        <taxon>Bacteroidota</taxon>
        <taxon>Flavobacteriia</taxon>
        <taxon>Flavobacteriales</taxon>
        <taxon>Flavobacteriaceae</taxon>
        <taxon>Cellulophaga</taxon>
    </lineage>
</organism>